<sequence>MDGAGVRLGGQEMQAQRCLAAAGGRLGCGRRAGQETASKISSSGWRPALMRCLLVARGGGISHLSSPLLPRGLGGRHA</sequence>
<gene>
    <name evidence="1" type="ORF">HH1059_13820</name>
</gene>
<dbReference type="EMBL" id="AP017372">
    <property type="protein sequence ID" value="BBE11065.1"/>
    <property type="molecule type" value="Genomic_DNA"/>
</dbReference>
<dbReference type="AlphaFoldDB" id="A0A2Z6EZI2"/>
<evidence type="ECO:0000313" key="1">
    <source>
        <dbReference type="EMBL" id="BBE11065.1"/>
    </source>
</evidence>
<keyword evidence="2" id="KW-1185">Reference proteome</keyword>
<reference evidence="1" key="1">
    <citation type="submission" date="2016-02" db="EMBL/GenBank/DDBJ databases">
        <title>Halorhodospira halochloris DSM-1059 complete genome, version 2.</title>
        <authorList>
            <person name="Tsukatani Y."/>
        </authorList>
    </citation>
    <scope>NUCLEOTIDE SEQUENCE</scope>
    <source>
        <strain evidence="1">DSM 1059</strain>
    </source>
</reference>
<dbReference type="Proteomes" id="UP000218890">
    <property type="component" value="Chromosome"/>
</dbReference>
<dbReference type="KEGG" id="hhk:HH1059_13820"/>
<name>A0A2Z6EZI2_HALHR</name>
<accession>A0A2Z6EZI2</accession>
<evidence type="ECO:0000313" key="2">
    <source>
        <dbReference type="Proteomes" id="UP000218890"/>
    </source>
</evidence>
<organism evidence="1 2">
    <name type="scientific">Halorhodospira halochloris</name>
    <name type="common">Ectothiorhodospira halochloris</name>
    <dbReference type="NCBI Taxonomy" id="1052"/>
    <lineage>
        <taxon>Bacteria</taxon>
        <taxon>Pseudomonadati</taxon>
        <taxon>Pseudomonadota</taxon>
        <taxon>Gammaproteobacteria</taxon>
        <taxon>Chromatiales</taxon>
        <taxon>Ectothiorhodospiraceae</taxon>
        <taxon>Halorhodospira</taxon>
    </lineage>
</organism>
<protein>
    <submittedName>
        <fullName evidence="1">Uncharacterized protein</fullName>
    </submittedName>
</protein>
<proteinExistence type="predicted"/>